<dbReference type="Gene3D" id="1.10.10.10">
    <property type="entry name" value="Winged helix-like DNA-binding domain superfamily/Winged helix DNA-binding domain"/>
    <property type="match status" value="1"/>
</dbReference>
<name>A0A1I5S0D3_9BACT</name>
<dbReference type="InterPro" id="IPR007367">
    <property type="entry name" value="DUF433"/>
</dbReference>
<evidence type="ECO:0000313" key="2">
    <source>
        <dbReference type="Proteomes" id="UP000199031"/>
    </source>
</evidence>
<dbReference type="SUPFAM" id="SSF46689">
    <property type="entry name" value="Homeodomain-like"/>
    <property type="match status" value="1"/>
</dbReference>
<dbReference type="RefSeq" id="WP_090654179.1">
    <property type="nucleotide sequence ID" value="NZ_FOXQ01000001.1"/>
</dbReference>
<dbReference type="STRING" id="1465490.SAMN05444277_101517"/>
<reference evidence="1 2" key="1">
    <citation type="submission" date="2016-10" db="EMBL/GenBank/DDBJ databases">
        <authorList>
            <person name="de Groot N.N."/>
        </authorList>
    </citation>
    <scope>NUCLEOTIDE SEQUENCE [LARGE SCALE GENOMIC DNA]</scope>
    <source>
        <strain evidence="1 2">DSM 28286</strain>
    </source>
</reference>
<evidence type="ECO:0000313" key="1">
    <source>
        <dbReference type="EMBL" id="SFP64235.1"/>
    </source>
</evidence>
<dbReference type="InterPro" id="IPR036388">
    <property type="entry name" value="WH-like_DNA-bd_sf"/>
</dbReference>
<dbReference type="PANTHER" id="PTHR34849:SF3">
    <property type="entry name" value="SSR2962 PROTEIN"/>
    <property type="match status" value="1"/>
</dbReference>
<dbReference type="Proteomes" id="UP000199031">
    <property type="component" value="Unassembled WGS sequence"/>
</dbReference>
<dbReference type="PANTHER" id="PTHR34849">
    <property type="entry name" value="SSL5025 PROTEIN"/>
    <property type="match status" value="1"/>
</dbReference>
<accession>A0A1I5S0D3</accession>
<organism evidence="1 2">
    <name type="scientific">Parafilimonas terrae</name>
    <dbReference type="NCBI Taxonomy" id="1465490"/>
    <lineage>
        <taxon>Bacteria</taxon>
        <taxon>Pseudomonadati</taxon>
        <taxon>Bacteroidota</taxon>
        <taxon>Chitinophagia</taxon>
        <taxon>Chitinophagales</taxon>
        <taxon>Chitinophagaceae</taxon>
        <taxon>Parafilimonas</taxon>
    </lineage>
</organism>
<protein>
    <submittedName>
        <fullName evidence="1">Uncharacterized conserved protein, DUF433 family</fullName>
    </submittedName>
</protein>
<dbReference type="EMBL" id="FOXQ01000001">
    <property type="protein sequence ID" value="SFP64235.1"/>
    <property type="molecule type" value="Genomic_DNA"/>
</dbReference>
<proteinExistence type="predicted"/>
<gene>
    <name evidence="1" type="ORF">SAMN05444277_101517</name>
</gene>
<sequence>MNWKDYITTDPAVLFGKPVIRNTRIPVELLLEKMAGGYSNDELLKAYPKITLNDLQACLLFAAESIKHEKVLAV</sequence>
<dbReference type="InterPro" id="IPR009057">
    <property type="entry name" value="Homeodomain-like_sf"/>
</dbReference>
<dbReference type="AlphaFoldDB" id="A0A1I5S0D3"/>
<dbReference type="Pfam" id="PF04255">
    <property type="entry name" value="DUF433"/>
    <property type="match status" value="1"/>
</dbReference>
<keyword evidence="2" id="KW-1185">Reference proteome</keyword>
<dbReference type="OrthoDB" id="9809515at2"/>